<feature type="compositionally biased region" description="Basic and acidic residues" evidence="1">
    <location>
        <begin position="1958"/>
        <end position="1975"/>
    </location>
</feature>
<feature type="compositionally biased region" description="Polar residues" evidence="1">
    <location>
        <begin position="2117"/>
        <end position="2131"/>
    </location>
</feature>
<name>A0A2I4AUL5_AUSLI</name>
<feature type="compositionally biased region" description="Polar residues" evidence="1">
    <location>
        <begin position="1112"/>
        <end position="1129"/>
    </location>
</feature>
<feature type="compositionally biased region" description="Basic and acidic residues" evidence="1">
    <location>
        <begin position="877"/>
        <end position="888"/>
    </location>
</feature>
<dbReference type="PANTHER" id="PTHR14492:SF4">
    <property type="entry name" value="CILIOGENESIS AND PLANAR POLARITY EFFECTOR 1"/>
    <property type="match status" value="1"/>
</dbReference>
<feature type="region of interest" description="Disordered" evidence="1">
    <location>
        <begin position="2164"/>
        <end position="2224"/>
    </location>
</feature>
<feature type="compositionally biased region" description="Basic and acidic residues" evidence="1">
    <location>
        <begin position="1102"/>
        <end position="1111"/>
    </location>
</feature>
<sequence length="2372" mass="263339">MVSVIMSQIQAALQSTGQSLEEGPSLLSSSGERLFLCGLYPKSADAWRLQICEEASKSGERCVFLEKRLCLALLYSLLSQYHLKDAQEFGDHMAQLILLQAGKQIDCLASITDSPPCPWLPMNLHSGAASAVVQTLGRFMASYFSNQPLFILPAHNVAVLPPIHLPHSPSVGRLVPLCQEDVAKAVRQQHLSEVWTVDYALDLLLLGGLLPEAVWLAYHLGDWKTAVTLSLAHISYCTERSDFTQLRRRELQLPSVLQPESIFQAELWGLLGNKTDSQESADKDEDKSLTICSDPLEGEDWDLLGASVQEILKASVMAEVNVLCSPLSSFLEKAKRTSSSLPALVPIGLYLPSPPLYCPQPSPNTQDHMETVGEFAEVSCRHKVSAVLQRLLFLLRSARCCHPAAQWYISHLRRARHILHKIKKKYCYPSADQEEKDFPEALMKLITRGGYFRLGPNKDGRLDSDIIHTIICFRELCALCWMLHIRDQLSLHCRRYQAARQRGGDEEPSNESEVNSSGVDALLWTVRFLPFSHFLSAEEVLQDILLSLLSELPPVPLVADTLVRAFPQEEESVRVSLREKYNLLLQRLRQCNVIDAEKKEVNESMVTLIRDKSKHRRKHLARLQRHLAPPVLHLWEKEEDEADKQSKYDTSTTGQLSLGTSLSTSTLTDGGLQPLCSDVDTAASISVAVSPEQHLRATTRSRGAKKEGKDAKKFEKLFKEKCDKTEDGEKGQPSLPAIGSWEFELEDDEYLNFLELFLSYLLEKNNTDGEDFGSELPLLRSFCSELRERELHSLKFDVLSTIHRRQNGERRPARKHPSNAPPVFRAGSCFKPVKQGEKPELQTSSVWNEATTSRASLSVSSHPGQRTGKQKGLFGRQRRDSSPARVKEAVPGCETNAFSTGQPSQSFVFSSSVSLEAVTDLQQGLDPKLEAQFPELGRLLEWMVRWADRRALLGHRGKKKNAKEGEADEGVVIRVKASSSAILTALSLLECKHTVLPQTERFSSHIPVQEMQFIVAPVLQPEVDQRLERDSSVDTGYPGSVNTPITGLDHNLQHGELSSHTDGSEEAAFQRMPLSSNRLQLNLDPEQECASSQQQSFVNVPPEKKDRRGDSESLTTLSSGSNEDTSRNVCSPEMSFKLEDLDYSERAKEMSSSSSKCSPELPEAPPAAQPKTTLGAELTNSSRVHLPNPAVDPPNRQHQSSRVGAPAAESASFNQPSITSPIRQRLGEDLLRLVQHINYMSLSEVIGATFSNLQQAQQSFPVAPPGLSSSQPNIPTPSFTKIIPEPNIPPVQTIAAAPLTQEFVPKSGSRDSRFNSVSSCEFADQPIVQSSAKISSGSNQNLLCNASGAGVSYQEMQPLSVQAESPEIKQRKKIPSSQGLLATADTCSAVHNPPVSAPASIRAQNDSPQVLGLKLLRLHPSMMLHDDAPHGPQTLRTANPETIESYPSKDKHKEDRATWKKKGGEQRNVFSAPVKHLSNNPPRNPTPRTPQPQMWPSERPVAQAALPHPAFPTLTPASISGLRLLQVQHVPQSNITLPKLSLPFVSRPAVFSVPVTGAPMIKLLSIDSGPKMMLPRAVPPTQTLRLTSMEELSRLEIRRRDAEDAQLQLLRADLSTKDCRRPASPTSCTPSKRQKRREKSRKTEVTFRLNDSVVPTLKAEDSPASKEPVFAEGIAPTQDVTGPSDCLLTGQRLLGRVFSTSAELHAFASTSKRPPERHDAFTNTDSASLPVLVDKAVSVHASVTTSSSKPQSPRTFHVFCEDSIQNTEKTPQKPEEMQRQGGHQFISVLDLEELIPHEDLLQRRSSEIQVIPSEPQPCVAVQENTTKPTNSTDIPVTSPSFSYAGPSGVLERIVRQDHVTVASSDSELCGAIKGQSTDGTPSPPPAVQFSSRLSELDAQLAALQNIADNLEMDFLHSRTLVNKIEKLSSDMTPGVKMNASVKKTVRISDPMNAWTPRFDSDQKARETPEEERVHNDSISPETNPSLYDFTSHSSQHAVPSYLHTPPGVKHHFSETYRIPHAWEDKNLSQTELSDTADILDELVREGYLSSTDWSLSASQTAHHSSRQSRWTSQKPTLPEDERKELRIWMRRKQRERLAAYQKHRENLREREHKPFSSRPTGSENRNRATTGRNREEEEKLMLLKQYEQRTREACSLAADFLGSPENVQRSSQTDAPPVVSSTRLISAPPPSSARRPHAVSVSDKRRRGSQSGQAPRPQSMEGRQLEDVRRRLGLHRPVTYLPGDRLSRVTRRGMLSNTKSQTQHPAASQSEGQRGGHQKLGLNNTFSRGAASERWIPREKTQVEKTERVNRSESNRLQGLEEFDFVLGEQEEPLTGGASEMDWLDNLSESAGSSLSKVDWAAIERMVAEEDD</sequence>
<feature type="region of interest" description="Disordered" evidence="1">
    <location>
        <begin position="1616"/>
        <end position="1644"/>
    </location>
</feature>
<feature type="region of interest" description="Disordered" evidence="1">
    <location>
        <begin position="854"/>
        <end position="889"/>
    </location>
</feature>
<reference evidence="3" key="1">
    <citation type="submission" date="2025-08" db="UniProtKB">
        <authorList>
            <consortium name="RefSeq"/>
        </authorList>
    </citation>
    <scope>IDENTIFICATION</scope>
</reference>
<feature type="compositionally biased region" description="Basic and acidic residues" evidence="1">
    <location>
        <begin position="1136"/>
        <end position="1149"/>
    </location>
</feature>
<feature type="region of interest" description="Disordered" evidence="1">
    <location>
        <begin position="1183"/>
        <end position="1220"/>
    </location>
</feature>
<dbReference type="GO" id="GO:0060271">
    <property type="term" value="P:cilium assembly"/>
    <property type="evidence" value="ECO:0007669"/>
    <property type="project" value="TreeGrafter"/>
</dbReference>
<feature type="region of interest" description="Disordered" evidence="1">
    <location>
        <begin position="2059"/>
        <end position="2078"/>
    </location>
</feature>
<feature type="compositionally biased region" description="Low complexity" evidence="1">
    <location>
        <begin position="1151"/>
        <end position="1161"/>
    </location>
</feature>
<feature type="region of interest" description="Disordered" evidence="1">
    <location>
        <begin position="2103"/>
        <end position="2138"/>
    </location>
</feature>
<evidence type="ECO:0000313" key="2">
    <source>
        <dbReference type="Proteomes" id="UP000192220"/>
    </source>
</evidence>
<accession>A0A2I4AUL5</accession>
<feature type="region of interest" description="Disordered" evidence="1">
    <location>
        <begin position="1423"/>
        <end position="1496"/>
    </location>
</feature>
<feature type="compositionally biased region" description="Polar residues" evidence="1">
    <location>
        <begin position="854"/>
        <end position="864"/>
    </location>
</feature>
<feature type="compositionally biased region" description="Basic and acidic residues" evidence="1">
    <location>
        <begin position="1051"/>
        <end position="1063"/>
    </location>
</feature>
<keyword evidence="2" id="KW-1185">Reference proteome</keyword>
<feature type="region of interest" description="Disordered" evidence="1">
    <location>
        <begin position="1026"/>
        <end position="1066"/>
    </location>
</feature>
<evidence type="ECO:0000256" key="1">
    <source>
        <dbReference type="SAM" id="MobiDB-lite"/>
    </source>
</evidence>
<feature type="compositionally biased region" description="Polar residues" evidence="1">
    <location>
        <begin position="1211"/>
        <end position="1220"/>
    </location>
</feature>
<evidence type="ECO:0000313" key="3">
    <source>
        <dbReference type="RefSeq" id="XP_013859179.1"/>
    </source>
</evidence>
<dbReference type="GO" id="GO:0035869">
    <property type="term" value="C:ciliary transition zone"/>
    <property type="evidence" value="ECO:0007669"/>
    <property type="project" value="TreeGrafter"/>
</dbReference>
<proteinExistence type="predicted"/>
<protein>
    <submittedName>
        <fullName evidence="3">Uncharacterized protein C5orf42 isoform X1</fullName>
    </submittedName>
</protein>
<dbReference type="Pfam" id="PF15392">
    <property type="entry name" value="Joubert"/>
    <property type="match status" value="1"/>
</dbReference>
<feature type="compositionally biased region" description="Polar residues" evidence="1">
    <location>
        <begin position="2165"/>
        <end position="2184"/>
    </location>
</feature>
<feature type="region of interest" description="Disordered" evidence="1">
    <location>
        <begin position="2256"/>
        <end position="2281"/>
    </location>
</feature>
<dbReference type="OrthoDB" id="5974632at2759"/>
<dbReference type="Proteomes" id="UP000192220">
    <property type="component" value="Unplaced"/>
</dbReference>
<organism evidence="2 3">
    <name type="scientific">Austrofundulus limnaeus</name>
    <name type="common">Annual killifish</name>
    <dbReference type="NCBI Taxonomy" id="52670"/>
    <lineage>
        <taxon>Eukaryota</taxon>
        <taxon>Metazoa</taxon>
        <taxon>Chordata</taxon>
        <taxon>Craniata</taxon>
        <taxon>Vertebrata</taxon>
        <taxon>Euteleostomi</taxon>
        <taxon>Actinopterygii</taxon>
        <taxon>Neopterygii</taxon>
        <taxon>Teleostei</taxon>
        <taxon>Neoteleostei</taxon>
        <taxon>Acanthomorphata</taxon>
        <taxon>Ovalentaria</taxon>
        <taxon>Atherinomorphae</taxon>
        <taxon>Cyprinodontiformes</taxon>
        <taxon>Rivulidae</taxon>
        <taxon>Austrofundulus</taxon>
    </lineage>
</organism>
<feature type="compositionally biased region" description="Basic and acidic residues" evidence="1">
    <location>
        <begin position="2103"/>
        <end position="2114"/>
    </location>
</feature>
<feature type="compositionally biased region" description="Basic and acidic residues" evidence="1">
    <location>
        <begin position="1447"/>
        <end position="1465"/>
    </location>
</feature>
<dbReference type="InParanoid" id="A0A2I4AUL5"/>
<dbReference type="CTD" id="65250"/>
<feature type="region of interest" description="Disordered" evidence="1">
    <location>
        <begin position="1952"/>
        <end position="1981"/>
    </location>
</feature>
<feature type="region of interest" description="Disordered" evidence="1">
    <location>
        <begin position="805"/>
        <end position="827"/>
    </location>
</feature>
<dbReference type="InterPro" id="IPR028236">
    <property type="entry name" value="CPLANE1"/>
</dbReference>
<dbReference type="KEGG" id="alim:106514451"/>
<feature type="compositionally biased region" description="Polar residues" evidence="1">
    <location>
        <begin position="1089"/>
        <end position="1098"/>
    </location>
</feature>
<dbReference type="PANTHER" id="PTHR14492">
    <property type="entry name" value="JBTS17"/>
    <property type="match status" value="1"/>
</dbReference>
<dbReference type="RefSeq" id="XP_013859179.1">
    <property type="nucleotide sequence ID" value="XM_014003725.1"/>
</dbReference>
<feature type="region of interest" description="Disordered" evidence="1">
    <location>
        <begin position="1085"/>
        <end position="1171"/>
    </location>
</feature>
<feature type="compositionally biased region" description="Polar residues" evidence="1">
    <location>
        <begin position="2059"/>
        <end position="2075"/>
    </location>
</feature>
<feature type="compositionally biased region" description="Polar residues" evidence="1">
    <location>
        <begin position="2256"/>
        <end position="2272"/>
    </location>
</feature>
<gene>
    <name evidence="3" type="primary">cplane1</name>
</gene>